<accession>A0A147JWP0</accession>
<keyword evidence="1" id="KW-1133">Transmembrane helix</keyword>
<evidence type="ECO:0000313" key="2">
    <source>
        <dbReference type="EMBL" id="KUO40902.1"/>
    </source>
</evidence>
<protein>
    <submittedName>
        <fullName evidence="2">Uncharacterized protein</fullName>
    </submittedName>
</protein>
<dbReference type="AlphaFoldDB" id="A0A147JWP0"/>
<gene>
    <name evidence="2" type="ORF">APZ16_05665</name>
</gene>
<organism evidence="2 3">
    <name type="scientific">Hadarchaeum yellowstonense</name>
    <dbReference type="NCBI Taxonomy" id="1776334"/>
    <lineage>
        <taxon>Archaea</taxon>
        <taxon>Methanobacteriati</taxon>
        <taxon>Candidatus Hadarchaeota</taxon>
        <taxon>Candidatus Hadarchaeia</taxon>
        <taxon>Candidatus Hadarchaeales</taxon>
        <taxon>Candidatus Hadarchaeaceae</taxon>
        <taxon>Candidatus Hadarchaeum</taxon>
    </lineage>
</organism>
<dbReference type="Proteomes" id="UP000074294">
    <property type="component" value="Unassembled WGS sequence"/>
</dbReference>
<dbReference type="EMBL" id="LQMQ01000032">
    <property type="protein sequence ID" value="KUO40902.1"/>
    <property type="molecule type" value="Genomic_DNA"/>
</dbReference>
<evidence type="ECO:0000256" key="1">
    <source>
        <dbReference type="SAM" id="Phobius"/>
    </source>
</evidence>
<name>A0A147JWP0_HADYE</name>
<evidence type="ECO:0000313" key="3">
    <source>
        <dbReference type="Proteomes" id="UP000074294"/>
    </source>
</evidence>
<sequence>MDRGVAEVVVGDGLVVVGVVGDGADVVAAGVGEPVSRSAEIAPARTMATIISPIVVAFIFLPVAI</sequence>
<keyword evidence="1" id="KW-0472">Membrane</keyword>
<proteinExistence type="predicted"/>
<dbReference type="STRING" id="1776334.APZ16_05665"/>
<comment type="caution">
    <text evidence="2">The sequence shown here is derived from an EMBL/GenBank/DDBJ whole genome shotgun (WGS) entry which is preliminary data.</text>
</comment>
<reference evidence="2 3" key="1">
    <citation type="journal article" date="2016" name="Nat. Microbiol.">
        <title>Genomic inference of the metabolism of cosmopolitan subsurface Archaea, Hadesarchaea.</title>
        <authorList>
            <person name="Baker B.J."/>
            <person name="Saw J.H."/>
            <person name="Lind A.E."/>
            <person name="Lazar C.S."/>
            <person name="Hinrichs K.-U."/>
            <person name="Teske A.P."/>
            <person name="Ettema T.J."/>
        </authorList>
    </citation>
    <scope>NUCLEOTIDE SEQUENCE [LARGE SCALE GENOMIC DNA]</scope>
</reference>
<feature type="transmembrane region" description="Helical" evidence="1">
    <location>
        <begin position="46"/>
        <end position="64"/>
    </location>
</feature>
<keyword evidence="1" id="KW-0812">Transmembrane</keyword>